<proteinExistence type="predicted"/>
<keyword evidence="1" id="KW-0812">Transmembrane</keyword>
<dbReference type="AlphaFoldDB" id="A0A9D1GIP6"/>
<reference evidence="2" key="1">
    <citation type="submission" date="2020-10" db="EMBL/GenBank/DDBJ databases">
        <authorList>
            <person name="Gilroy R."/>
        </authorList>
    </citation>
    <scope>NUCLEOTIDE SEQUENCE</scope>
    <source>
        <strain evidence="2">CHK123-3438</strain>
    </source>
</reference>
<dbReference type="Proteomes" id="UP000886860">
    <property type="component" value="Unassembled WGS sequence"/>
</dbReference>
<organism evidence="2 3">
    <name type="scientific">Candidatus Caccovicinus merdipullorum</name>
    <dbReference type="NCBI Taxonomy" id="2840724"/>
    <lineage>
        <taxon>Bacteria</taxon>
        <taxon>Bacillati</taxon>
        <taxon>Bacillota</taxon>
        <taxon>Clostridia</taxon>
        <taxon>Eubacteriales</taxon>
        <taxon>Candidatus Caccovicinus</taxon>
    </lineage>
</organism>
<protein>
    <recommendedName>
        <fullName evidence="4">Integral membrane protein</fullName>
    </recommendedName>
</protein>
<comment type="caution">
    <text evidence="2">The sequence shown here is derived from an EMBL/GenBank/DDBJ whole genome shotgun (WGS) entry which is preliminary data.</text>
</comment>
<keyword evidence="1" id="KW-1133">Transmembrane helix</keyword>
<dbReference type="EMBL" id="DVKS01000090">
    <property type="protein sequence ID" value="HIT41543.1"/>
    <property type="molecule type" value="Genomic_DNA"/>
</dbReference>
<evidence type="ECO:0008006" key="4">
    <source>
        <dbReference type="Google" id="ProtNLM"/>
    </source>
</evidence>
<reference evidence="2" key="2">
    <citation type="journal article" date="2021" name="PeerJ">
        <title>Extensive microbial diversity within the chicken gut microbiome revealed by metagenomics and culture.</title>
        <authorList>
            <person name="Gilroy R."/>
            <person name="Ravi A."/>
            <person name="Getino M."/>
            <person name="Pursley I."/>
            <person name="Horton D.L."/>
            <person name="Alikhan N.F."/>
            <person name="Baker D."/>
            <person name="Gharbi K."/>
            <person name="Hall N."/>
            <person name="Watson M."/>
            <person name="Adriaenssens E.M."/>
            <person name="Foster-Nyarko E."/>
            <person name="Jarju S."/>
            <person name="Secka A."/>
            <person name="Antonio M."/>
            <person name="Oren A."/>
            <person name="Chaudhuri R.R."/>
            <person name="La Ragione R."/>
            <person name="Hildebrand F."/>
            <person name="Pallen M.J."/>
        </authorList>
    </citation>
    <scope>NUCLEOTIDE SEQUENCE</scope>
    <source>
        <strain evidence="2">CHK123-3438</strain>
    </source>
</reference>
<sequence>MTVMAAALWIFTILFLAFIVVDIGMFVSLGRQGDERRKMIVEKSSAQTFAVFAVYTLFCVLEGLYRSLFHGEAMEGKNPLVSLTVMALIYTVLLFRNKRKYGD</sequence>
<accession>A0A9D1GIP6</accession>
<feature type="transmembrane region" description="Helical" evidence="1">
    <location>
        <begin position="6"/>
        <end position="29"/>
    </location>
</feature>
<evidence type="ECO:0000256" key="1">
    <source>
        <dbReference type="SAM" id="Phobius"/>
    </source>
</evidence>
<name>A0A9D1GIP6_9FIRM</name>
<evidence type="ECO:0000313" key="2">
    <source>
        <dbReference type="EMBL" id="HIT41543.1"/>
    </source>
</evidence>
<evidence type="ECO:0000313" key="3">
    <source>
        <dbReference type="Proteomes" id="UP000886860"/>
    </source>
</evidence>
<feature type="transmembrane region" description="Helical" evidence="1">
    <location>
        <begin position="80"/>
        <end position="97"/>
    </location>
</feature>
<keyword evidence="1" id="KW-0472">Membrane</keyword>
<gene>
    <name evidence="2" type="ORF">IAB60_05465</name>
</gene>
<feature type="transmembrane region" description="Helical" evidence="1">
    <location>
        <begin position="49"/>
        <end position="68"/>
    </location>
</feature>